<keyword evidence="3" id="KW-1185">Reference proteome</keyword>
<feature type="compositionally biased region" description="Polar residues" evidence="1">
    <location>
        <begin position="52"/>
        <end position="62"/>
    </location>
</feature>
<reference evidence="3" key="1">
    <citation type="submission" date="2016-02" db="EMBL/GenBank/DDBJ databases">
        <title>Draft genome sequence of Microdochium bolleyi, a fungal endophyte of beachgrass.</title>
        <authorList>
            <consortium name="DOE Joint Genome Institute"/>
            <person name="David A.S."/>
            <person name="May G."/>
            <person name="Haridas S."/>
            <person name="Lim J."/>
            <person name="Wang M."/>
            <person name="Labutti K."/>
            <person name="Lipzen A."/>
            <person name="Barry K."/>
            <person name="Grigoriev I.V."/>
        </authorList>
    </citation>
    <scope>NUCLEOTIDE SEQUENCE [LARGE SCALE GENOMIC DNA]</scope>
    <source>
        <strain evidence="3">J235TASD1</strain>
    </source>
</reference>
<feature type="compositionally biased region" description="Low complexity" evidence="1">
    <location>
        <begin position="76"/>
        <end position="90"/>
    </location>
</feature>
<dbReference type="AlphaFoldDB" id="A0A136JHX2"/>
<dbReference type="InParanoid" id="A0A136JHX2"/>
<dbReference type="GO" id="GO:1902412">
    <property type="term" value="P:regulation of mitotic cytokinesis"/>
    <property type="evidence" value="ECO:0007669"/>
    <property type="project" value="InterPro"/>
</dbReference>
<feature type="compositionally biased region" description="Polar residues" evidence="1">
    <location>
        <begin position="964"/>
        <end position="973"/>
    </location>
</feature>
<feature type="region of interest" description="Disordered" evidence="1">
    <location>
        <begin position="867"/>
        <end position="941"/>
    </location>
</feature>
<feature type="compositionally biased region" description="Basic and acidic residues" evidence="1">
    <location>
        <begin position="912"/>
        <end position="931"/>
    </location>
</feature>
<feature type="region of interest" description="Disordered" evidence="1">
    <location>
        <begin position="953"/>
        <end position="973"/>
    </location>
</feature>
<dbReference type="GO" id="GO:0005096">
    <property type="term" value="F:GTPase activator activity"/>
    <property type="evidence" value="ECO:0007669"/>
    <property type="project" value="InterPro"/>
</dbReference>
<feature type="compositionally biased region" description="Low complexity" evidence="1">
    <location>
        <begin position="105"/>
        <end position="120"/>
    </location>
</feature>
<name>A0A136JHX2_9PEZI</name>
<dbReference type="InterPro" id="IPR045342">
    <property type="entry name" value="Etd1"/>
</dbReference>
<feature type="compositionally biased region" description="Acidic residues" evidence="1">
    <location>
        <begin position="869"/>
        <end position="878"/>
    </location>
</feature>
<feature type="region of interest" description="Disordered" evidence="1">
    <location>
        <begin position="1033"/>
        <end position="1105"/>
    </location>
</feature>
<organism evidence="2 3">
    <name type="scientific">Microdochium bolleyi</name>
    <dbReference type="NCBI Taxonomy" id="196109"/>
    <lineage>
        <taxon>Eukaryota</taxon>
        <taxon>Fungi</taxon>
        <taxon>Dikarya</taxon>
        <taxon>Ascomycota</taxon>
        <taxon>Pezizomycotina</taxon>
        <taxon>Sordariomycetes</taxon>
        <taxon>Xylariomycetidae</taxon>
        <taxon>Xylariales</taxon>
        <taxon>Microdochiaceae</taxon>
        <taxon>Microdochium</taxon>
    </lineage>
</organism>
<feature type="compositionally biased region" description="Polar residues" evidence="1">
    <location>
        <begin position="486"/>
        <end position="520"/>
    </location>
</feature>
<feature type="compositionally biased region" description="Polar residues" evidence="1">
    <location>
        <begin position="371"/>
        <end position="388"/>
    </location>
</feature>
<proteinExistence type="predicted"/>
<feature type="region of interest" description="Disordered" evidence="1">
    <location>
        <begin position="334"/>
        <end position="570"/>
    </location>
</feature>
<feature type="compositionally biased region" description="Basic and acidic residues" evidence="1">
    <location>
        <begin position="704"/>
        <end position="715"/>
    </location>
</feature>
<feature type="compositionally biased region" description="Low complexity" evidence="1">
    <location>
        <begin position="1075"/>
        <end position="1096"/>
    </location>
</feature>
<dbReference type="EMBL" id="KQ964245">
    <property type="protein sequence ID" value="KXJ96751.1"/>
    <property type="molecule type" value="Genomic_DNA"/>
</dbReference>
<feature type="compositionally biased region" description="Polar residues" evidence="1">
    <location>
        <begin position="680"/>
        <end position="689"/>
    </location>
</feature>
<evidence type="ECO:0000256" key="1">
    <source>
        <dbReference type="SAM" id="MobiDB-lite"/>
    </source>
</evidence>
<dbReference type="Proteomes" id="UP000070501">
    <property type="component" value="Unassembled WGS sequence"/>
</dbReference>
<evidence type="ECO:0000313" key="2">
    <source>
        <dbReference type="EMBL" id="KXJ96751.1"/>
    </source>
</evidence>
<protein>
    <submittedName>
        <fullName evidence="2">Uncharacterized protein</fullName>
    </submittedName>
</protein>
<feature type="region of interest" description="Disordered" evidence="1">
    <location>
        <begin position="33"/>
        <end position="139"/>
    </location>
</feature>
<dbReference type="OrthoDB" id="5346713at2759"/>
<gene>
    <name evidence="2" type="ORF">Micbo1qcDRAFT_191418</name>
</gene>
<sequence length="1105" mass="120182">MQAIPSLIGSGTAVAAATTGFAFGQFADGQIADAESPKRRSFPVPNFASRPESITKTGNKHTASPYVVESRPPSSPTVLVQQQSSTSSVNPSPPQPRQSSDARLTPPRSSSRRPPTTGSRLLGENGHAEPRDSLSSNGSWLRRLPLRPLSQHGSLRSSVGQDTNSIAFSYASGAPILASSRNQAVILPPNKLVKRASAANSADPIAAAQLGYKPQLTLRRPATSHQRSATLQQQIDVEALSASLNSTSFDAQTKSRAQTLADTQRDPVSGASSAEPSWKSFWHIRIGRQIAKASTFRPAEGSGQGGVKRICLEEHTPSYVYLVKPRKVMMVAEQSSLPDDTRESPPTDASPLASNKSSVSPDRTPSKAPRRSSSLNFSSPTSWISKTGSIRRRKRGDAATGAKRTVSGPMESGQPSSPLKEEPAGNSPVLGRQPSRAEADLTAIFRPPGSRQSSSSPMPPKSRNSSLLEDGAPTLAESPMQADVSIATTSPSMRIDSRGSQTRSNDRASTVASSEYNRGFTSGEDDDTDIKTDTPFDSIRTMASSRRKTGDTTLDSLFDESPPGSAGFASRTKRLSIQEILGFSYDEKDRIVEEDESISTPVRAKHDTNQYTAGADRTADNIFDGSNRDFRVSFDDDDDLAWAEEDEMHLYNNLSPPSSTNSRRASPSLRMALSAINGNSLADNNTVNTGERPRSNVFDWVEQPAHEKQTDETQTRRPKTAYGKKDRDMRGGRSASRKGPTAAHIRSQSVPVVQDPAETMKPTPRFGTWGLGSKNVSEDWDEDFEFEEPIPEDPAELITQPNRLSMVVPPSIQATQHTLKTHSGQIRELSLLVNDLKRLCRLGRGMHLIEGVSKPLWLEAEDVIALASPDEDEPDDADSAIKTREASHETQKVLSNDERFTAQGFDGTSLETSEHVADNKSKSEVRHETRPSGRRRSVFSPEDDIFGTWDHLAESGSRPRTPENRASIQKPSTATKAVIEAMRSRTKRADLQAQAATDHELSTRLNFDTNSLRDLVKRASELRDALSDMVRTRDCITQSPARTPRRSDRPDGSPAFTRVFDEPTTTPSRRPPLPQSSTTSSFNGSSLSTSPTTGLSQRLHMMTVG</sequence>
<feature type="compositionally biased region" description="Low complexity" evidence="1">
    <location>
        <begin position="446"/>
        <end position="466"/>
    </location>
</feature>
<dbReference type="Pfam" id="PF20162">
    <property type="entry name" value="Etd1"/>
    <property type="match status" value="1"/>
</dbReference>
<accession>A0A136JHX2</accession>
<evidence type="ECO:0000313" key="3">
    <source>
        <dbReference type="Proteomes" id="UP000070501"/>
    </source>
</evidence>
<feature type="compositionally biased region" description="Basic and acidic residues" evidence="1">
    <location>
        <begin position="879"/>
        <end position="900"/>
    </location>
</feature>
<dbReference type="STRING" id="196109.A0A136JHX2"/>
<feature type="region of interest" description="Disordered" evidence="1">
    <location>
        <begin position="680"/>
        <end position="752"/>
    </location>
</feature>
<feature type="compositionally biased region" description="Polar residues" evidence="1">
    <location>
        <begin position="352"/>
        <end position="363"/>
    </location>
</feature>
<feature type="region of interest" description="Disordered" evidence="1">
    <location>
        <begin position="255"/>
        <end position="275"/>
    </location>
</feature>